<dbReference type="PANTHER" id="PTHR46206:SF5">
    <property type="entry name" value="P450, PUTATIVE (EUROFUNG)-RELATED"/>
    <property type="match status" value="1"/>
</dbReference>
<organism evidence="14 15">
    <name type="scientific">Cudoniella acicularis</name>
    <dbReference type="NCBI Taxonomy" id="354080"/>
    <lineage>
        <taxon>Eukaryota</taxon>
        <taxon>Fungi</taxon>
        <taxon>Dikarya</taxon>
        <taxon>Ascomycota</taxon>
        <taxon>Pezizomycotina</taxon>
        <taxon>Leotiomycetes</taxon>
        <taxon>Helotiales</taxon>
        <taxon>Tricladiaceae</taxon>
        <taxon>Cudoniella</taxon>
    </lineage>
</organism>
<dbReference type="SUPFAM" id="SSF48264">
    <property type="entry name" value="Cytochrome P450"/>
    <property type="match status" value="1"/>
</dbReference>
<dbReference type="Proteomes" id="UP000566819">
    <property type="component" value="Unassembled WGS sequence"/>
</dbReference>
<dbReference type="Gene3D" id="1.10.630.10">
    <property type="entry name" value="Cytochrome P450"/>
    <property type="match status" value="1"/>
</dbReference>
<dbReference type="InterPro" id="IPR001128">
    <property type="entry name" value="Cyt_P450"/>
</dbReference>
<evidence type="ECO:0000256" key="7">
    <source>
        <dbReference type="ARBA" id="ARBA00022989"/>
    </source>
</evidence>
<keyword evidence="9 12" id="KW-0408">Iron</keyword>
<evidence type="ECO:0000256" key="11">
    <source>
        <dbReference type="ARBA" id="ARBA00023136"/>
    </source>
</evidence>
<evidence type="ECO:0000256" key="1">
    <source>
        <dbReference type="ARBA" id="ARBA00001971"/>
    </source>
</evidence>
<feature type="binding site" description="axial binding residue" evidence="12">
    <location>
        <position position="412"/>
    </location>
    <ligand>
        <name>heme</name>
        <dbReference type="ChEBI" id="CHEBI:30413"/>
    </ligand>
    <ligandPart>
        <name>Fe</name>
        <dbReference type="ChEBI" id="CHEBI:18248"/>
    </ligandPart>
</feature>
<gene>
    <name evidence="14" type="ORF">G7Y89_g4632</name>
</gene>
<evidence type="ECO:0000256" key="8">
    <source>
        <dbReference type="ARBA" id="ARBA00023002"/>
    </source>
</evidence>
<evidence type="ECO:0000256" key="9">
    <source>
        <dbReference type="ARBA" id="ARBA00023004"/>
    </source>
</evidence>
<comment type="subcellular location">
    <subcellularLocation>
        <location evidence="2">Membrane</location>
    </subcellularLocation>
</comment>
<keyword evidence="10" id="KW-0503">Monooxygenase</keyword>
<dbReference type="OrthoDB" id="1844152at2759"/>
<proteinExistence type="inferred from homology"/>
<dbReference type="PANTHER" id="PTHR46206">
    <property type="entry name" value="CYTOCHROME P450"/>
    <property type="match status" value="1"/>
</dbReference>
<keyword evidence="7" id="KW-1133">Transmembrane helix</keyword>
<evidence type="ECO:0008006" key="16">
    <source>
        <dbReference type="Google" id="ProtNLM"/>
    </source>
</evidence>
<evidence type="ECO:0000256" key="12">
    <source>
        <dbReference type="PIRSR" id="PIRSR602403-1"/>
    </source>
</evidence>
<dbReference type="EMBL" id="JAAMPI010000255">
    <property type="protein sequence ID" value="KAF4633490.1"/>
    <property type="molecule type" value="Genomic_DNA"/>
</dbReference>
<keyword evidence="5" id="KW-0812">Transmembrane</keyword>
<sequence>MNALEAQKTFLLLLASLAILCVVVQSSLPLLIKRNLEHTLNHILQYTPGSRFIRGLRYLINGPKTVQDGYSKAGGKPFLIATPTNNHLLVSSPTHIEELVTAPSIQLSLHAVAKEMLQPKYTMRGFEWQDQRGVEGTGFVRALRSLLTAHLPQLLPKLQLIIRKGLRDEVAQYRRKDSGLNIARSDFADDQKAYCEAQNTPFLEAALRFPQDVIIAAELVRLMPNFLAPFVARLATQNHKSSKVMFDCLVPIVEQRLKCRSLNHKNSEKAPTSTFSLVDLCVFPEYFAPLREELEQNPLPVEGSTPRMDSFLKESMRYNSIDAITCRRKALDTFTFSGGYTVKVGDWACVPQQAMMHDPQYYENPAAFDGFRFLPKDGEKSGAKDMAQNENPNMFTTSSPNWLIWGSGKTVCPGRFYGAAIMRLIMAEVLQSYDCSLRDPKLPRTMTWRSSIVPREGVIMLFQKR</sequence>
<feature type="chain" id="PRO_5034723634" description="Cytochrome P450" evidence="13">
    <location>
        <begin position="27"/>
        <end position="465"/>
    </location>
</feature>
<dbReference type="InterPro" id="IPR036396">
    <property type="entry name" value="Cyt_P450_sf"/>
</dbReference>
<reference evidence="14 15" key="1">
    <citation type="submission" date="2020-03" db="EMBL/GenBank/DDBJ databases">
        <title>Draft Genome Sequence of Cudoniella acicularis.</title>
        <authorList>
            <person name="Buettner E."/>
            <person name="Kellner H."/>
        </authorList>
    </citation>
    <scope>NUCLEOTIDE SEQUENCE [LARGE SCALE GENOMIC DNA]</scope>
    <source>
        <strain evidence="14 15">DSM 108380</strain>
    </source>
</reference>
<dbReference type="AlphaFoldDB" id="A0A8H4RR85"/>
<comment type="cofactor">
    <cofactor evidence="1 12">
        <name>heme</name>
        <dbReference type="ChEBI" id="CHEBI:30413"/>
    </cofactor>
</comment>
<keyword evidence="6 12" id="KW-0479">Metal-binding</keyword>
<keyword evidence="15" id="KW-1185">Reference proteome</keyword>
<dbReference type="CDD" id="cd11041">
    <property type="entry name" value="CYP503A1-like"/>
    <property type="match status" value="1"/>
</dbReference>
<comment type="similarity">
    <text evidence="3">Belongs to the cytochrome P450 family.</text>
</comment>
<dbReference type="GO" id="GO:0016705">
    <property type="term" value="F:oxidoreductase activity, acting on paired donors, with incorporation or reduction of molecular oxygen"/>
    <property type="evidence" value="ECO:0007669"/>
    <property type="project" value="InterPro"/>
</dbReference>
<evidence type="ECO:0000313" key="14">
    <source>
        <dbReference type="EMBL" id="KAF4633490.1"/>
    </source>
</evidence>
<feature type="signal peptide" evidence="13">
    <location>
        <begin position="1"/>
        <end position="26"/>
    </location>
</feature>
<dbReference type="Pfam" id="PF00067">
    <property type="entry name" value="p450"/>
    <property type="match status" value="1"/>
</dbReference>
<keyword evidence="4 12" id="KW-0349">Heme</keyword>
<comment type="caution">
    <text evidence="14">The sequence shown here is derived from an EMBL/GenBank/DDBJ whole genome shotgun (WGS) entry which is preliminary data.</text>
</comment>
<evidence type="ECO:0000256" key="10">
    <source>
        <dbReference type="ARBA" id="ARBA00023033"/>
    </source>
</evidence>
<name>A0A8H4RR85_9HELO</name>
<evidence type="ECO:0000256" key="2">
    <source>
        <dbReference type="ARBA" id="ARBA00004370"/>
    </source>
</evidence>
<evidence type="ECO:0000256" key="5">
    <source>
        <dbReference type="ARBA" id="ARBA00022692"/>
    </source>
</evidence>
<dbReference type="InterPro" id="IPR002403">
    <property type="entry name" value="Cyt_P450_E_grp-IV"/>
</dbReference>
<evidence type="ECO:0000313" key="15">
    <source>
        <dbReference type="Proteomes" id="UP000566819"/>
    </source>
</evidence>
<dbReference type="GO" id="GO:0005506">
    <property type="term" value="F:iron ion binding"/>
    <property type="evidence" value="ECO:0007669"/>
    <property type="project" value="InterPro"/>
</dbReference>
<dbReference type="GO" id="GO:0020037">
    <property type="term" value="F:heme binding"/>
    <property type="evidence" value="ECO:0007669"/>
    <property type="project" value="InterPro"/>
</dbReference>
<keyword evidence="13" id="KW-0732">Signal</keyword>
<keyword evidence="11" id="KW-0472">Membrane</keyword>
<evidence type="ECO:0000256" key="4">
    <source>
        <dbReference type="ARBA" id="ARBA00022617"/>
    </source>
</evidence>
<dbReference type="PRINTS" id="PR00465">
    <property type="entry name" value="EP450IV"/>
</dbReference>
<evidence type="ECO:0000256" key="6">
    <source>
        <dbReference type="ARBA" id="ARBA00022723"/>
    </source>
</evidence>
<dbReference type="GO" id="GO:0016020">
    <property type="term" value="C:membrane"/>
    <property type="evidence" value="ECO:0007669"/>
    <property type="project" value="UniProtKB-SubCell"/>
</dbReference>
<evidence type="ECO:0000256" key="13">
    <source>
        <dbReference type="SAM" id="SignalP"/>
    </source>
</evidence>
<accession>A0A8H4RR85</accession>
<evidence type="ECO:0000256" key="3">
    <source>
        <dbReference type="ARBA" id="ARBA00010617"/>
    </source>
</evidence>
<protein>
    <recommendedName>
        <fullName evidence="16">Cytochrome P450</fullName>
    </recommendedName>
</protein>
<dbReference type="GO" id="GO:0004497">
    <property type="term" value="F:monooxygenase activity"/>
    <property type="evidence" value="ECO:0007669"/>
    <property type="project" value="UniProtKB-KW"/>
</dbReference>
<keyword evidence="8" id="KW-0560">Oxidoreductase</keyword>